<accession>A0A1G8M1E7</accession>
<protein>
    <recommendedName>
        <fullName evidence="3">DUF1993 family protein</fullName>
    </recommendedName>
</protein>
<dbReference type="SUPFAM" id="SSF109854">
    <property type="entry name" value="DinB/YfiT-like putative metalloenzymes"/>
    <property type="match status" value="1"/>
</dbReference>
<gene>
    <name evidence="1" type="ORF">SAMN05428953_102420</name>
</gene>
<dbReference type="AlphaFoldDB" id="A0A1G8M1E7"/>
<evidence type="ECO:0000313" key="1">
    <source>
        <dbReference type="EMBL" id="SDI61715.1"/>
    </source>
</evidence>
<dbReference type="InterPro" id="IPR034660">
    <property type="entry name" value="DinB/YfiT-like"/>
</dbReference>
<sequence length="168" mass="18717">MTISMYEASVPVFSARLKALSNVLNIAEQNALERKIDPQVFLTSRLAPDMYALTRQVQIATDHAKGAPSRLAGREVPKYEDNEASFADLQARVAKTVDLLATFSAADMDGSDDRMIELKLGQREFSMAGMQYLLHLAMPNFYFHVTTAYDILRHNGVPLSKAIFMGSR</sequence>
<dbReference type="EMBL" id="FNEE01000002">
    <property type="protein sequence ID" value="SDI61715.1"/>
    <property type="molecule type" value="Genomic_DNA"/>
</dbReference>
<dbReference type="InterPro" id="IPR018531">
    <property type="entry name" value="DUF1993"/>
</dbReference>
<evidence type="ECO:0008006" key="3">
    <source>
        <dbReference type="Google" id="ProtNLM"/>
    </source>
</evidence>
<dbReference type="PANTHER" id="PTHR36922">
    <property type="entry name" value="BLL2446 PROTEIN"/>
    <property type="match status" value="1"/>
</dbReference>
<proteinExistence type="predicted"/>
<dbReference type="Pfam" id="PF09351">
    <property type="entry name" value="DUF1993"/>
    <property type="match status" value="1"/>
</dbReference>
<dbReference type="PANTHER" id="PTHR36922:SF1">
    <property type="entry name" value="DUF1993 DOMAIN-CONTAINING PROTEIN"/>
    <property type="match status" value="1"/>
</dbReference>
<dbReference type="Gene3D" id="1.20.120.450">
    <property type="entry name" value="dinb family like domain"/>
    <property type="match status" value="1"/>
</dbReference>
<organism evidence="1 2">
    <name type="scientific">Mesorhizobium muleiense</name>
    <dbReference type="NCBI Taxonomy" id="1004279"/>
    <lineage>
        <taxon>Bacteria</taxon>
        <taxon>Pseudomonadati</taxon>
        <taxon>Pseudomonadota</taxon>
        <taxon>Alphaproteobacteria</taxon>
        <taxon>Hyphomicrobiales</taxon>
        <taxon>Phyllobacteriaceae</taxon>
        <taxon>Mesorhizobium</taxon>
    </lineage>
</organism>
<keyword evidence="2" id="KW-1185">Reference proteome</keyword>
<dbReference type="Proteomes" id="UP000198894">
    <property type="component" value="Unassembled WGS sequence"/>
</dbReference>
<evidence type="ECO:0000313" key="2">
    <source>
        <dbReference type="Proteomes" id="UP000198894"/>
    </source>
</evidence>
<reference evidence="2" key="1">
    <citation type="submission" date="2016-10" db="EMBL/GenBank/DDBJ databases">
        <authorList>
            <person name="Varghese N."/>
            <person name="Submissions S."/>
        </authorList>
    </citation>
    <scope>NUCLEOTIDE SEQUENCE [LARGE SCALE GENOMIC DNA]</scope>
    <source>
        <strain evidence="2">CGMCC 1.11022</strain>
    </source>
</reference>
<name>A0A1G8M1E7_9HYPH</name>
<dbReference type="RefSeq" id="WP_091591353.1">
    <property type="nucleotide sequence ID" value="NZ_FNEE01000002.1"/>
</dbReference>